<dbReference type="OrthoDB" id="3226344at2759"/>
<feature type="compositionally biased region" description="Polar residues" evidence="1">
    <location>
        <begin position="121"/>
        <end position="130"/>
    </location>
</feature>
<protein>
    <submittedName>
        <fullName evidence="2">Uncharacterized protein</fullName>
    </submittedName>
</protein>
<evidence type="ECO:0000313" key="3">
    <source>
        <dbReference type="Proteomes" id="UP000284706"/>
    </source>
</evidence>
<gene>
    <name evidence="2" type="ORF">CVT26_009496</name>
</gene>
<organism evidence="2 3">
    <name type="scientific">Gymnopilus dilepis</name>
    <dbReference type="NCBI Taxonomy" id="231916"/>
    <lineage>
        <taxon>Eukaryota</taxon>
        <taxon>Fungi</taxon>
        <taxon>Dikarya</taxon>
        <taxon>Basidiomycota</taxon>
        <taxon>Agaricomycotina</taxon>
        <taxon>Agaricomycetes</taxon>
        <taxon>Agaricomycetidae</taxon>
        <taxon>Agaricales</taxon>
        <taxon>Agaricineae</taxon>
        <taxon>Hymenogastraceae</taxon>
        <taxon>Gymnopilus</taxon>
    </lineage>
</organism>
<feature type="region of interest" description="Disordered" evidence="1">
    <location>
        <begin position="376"/>
        <end position="406"/>
    </location>
</feature>
<feature type="compositionally biased region" description="Low complexity" evidence="1">
    <location>
        <begin position="389"/>
        <end position="405"/>
    </location>
</feature>
<feature type="region of interest" description="Disordered" evidence="1">
    <location>
        <begin position="1"/>
        <end position="338"/>
    </location>
</feature>
<feature type="compositionally biased region" description="Low complexity" evidence="1">
    <location>
        <begin position="44"/>
        <end position="57"/>
    </location>
</feature>
<dbReference type="EMBL" id="NHYE01005628">
    <property type="protein sequence ID" value="PPQ66523.1"/>
    <property type="molecule type" value="Genomic_DNA"/>
</dbReference>
<feature type="compositionally biased region" description="Low complexity" evidence="1">
    <location>
        <begin position="142"/>
        <end position="159"/>
    </location>
</feature>
<feature type="compositionally biased region" description="Polar residues" evidence="1">
    <location>
        <begin position="225"/>
        <end position="237"/>
    </location>
</feature>
<dbReference type="AlphaFoldDB" id="A0A409VJV6"/>
<feature type="compositionally biased region" description="Basic residues" evidence="1">
    <location>
        <begin position="61"/>
        <end position="71"/>
    </location>
</feature>
<dbReference type="InParanoid" id="A0A409VJV6"/>
<comment type="caution">
    <text evidence="2">The sequence shown here is derived from an EMBL/GenBank/DDBJ whole genome shotgun (WGS) entry which is preliminary data.</text>
</comment>
<name>A0A409VJV6_9AGAR</name>
<evidence type="ECO:0000256" key="1">
    <source>
        <dbReference type="SAM" id="MobiDB-lite"/>
    </source>
</evidence>
<dbReference type="Proteomes" id="UP000284706">
    <property type="component" value="Unassembled WGS sequence"/>
</dbReference>
<sequence>MMLVQKPQPVSLSSPAPYTHRRHPSAPVVVRPTPTPGLLSVTKPAARPSPQRQAPSSQHRREPRSHSKQPKHGSAVVRAQPLTPAAEIKQPSPAPSAAPATPSPQSRGRSAAKHGKEKTQIQRSASQSSLRGKHGRQPSPPITTAATSTNTTQQAPSQAEAPTTVPPIKSFNLFDPFLDHSTSSPPPSPTLGSKPSGKLARRRQQMSQQQQQLANQPSKAIPVPKSSQRSKPSTLSRSEPALHAFGEFPVCDDSNSTADQEYASFPSTPRRPTHARSGAQTSPIHTRNGDAPFDFSFTHAPLSTPSAPAGGKRSSARKHRRVPSEGVFNMSSDEDVSSGPGGVVLNANVQALFGLVSGSGKRTSLPAATLFSTPVPARDAAHYSGSRESSPFYSSDASPSSSSESLQYDYEARKKAGYFASSMFQNSPSPEELPDPLNL</sequence>
<reference evidence="2 3" key="1">
    <citation type="journal article" date="2018" name="Evol. Lett.">
        <title>Horizontal gene cluster transfer increased hallucinogenic mushroom diversity.</title>
        <authorList>
            <person name="Reynolds H.T."/>
            <person name="Vijayakumar V."/>
            <person name="Gluck-Thaler E."/>
            <person name="Korotkin H.B."/>
            <person name="Matheny P.B."/>
            <person name="Slot J.C."/>
        </authorList>
    </citation>
    <scope>NUCLEOTIDE SEQUENCE [LARGE SCALE GENOMIC DNA]</scope>
    <source>
        <strain evidence="2 3">SRW20</strain>
    </source>
</reference>
<feature type="compositionally biased region" description="Low complexity" evidence="1">
    <location>
        <begin position="95"/>
        <end position="106"/>
    </location>
</feature>
<accession>A0A409VJV6</accession>
<evidence type="ECO:0000313" key="2">
    <source>
        <dbReference type="EMBL" id="PPQ66523.1"/>
    </source>
</evidence>
<keyword evidence="3" id="KW-1185">Reference proteome</keyword>
<dbReference type="STRING" id="231916.A0A409VJV6"/>
<proteinExistence type="predicted"/>